<sequence>MQEIPPDPEGSPAAEHEEKEGKDEERGNTFSVEGRSDMCISRHECFEGVNDMDQDNLVVEPGVGESWATRNGGEGGKEVDVFGGPSLAKPGGTITEPGNMAFGSSRFE</sequence>
<dbReference type="HOGENOM" id="CLU_2198027_0_0_1"/>
<reference evidence="2 3" key="1">
    <citation type="submission" date="2014-04" db="EMBL/GenBank/DDBJ databases">
        <authorList>
            <consortium name="DOE Joint Genome Institute"/>
            <person name="Kuo A."/>
            <person name="Kohler A."/>
            <person name="Costa M.D."/>
            <person name="Nagy L.G."/>
            <person name="Floudas D."/>
            <person name="Copeland A."/>
            <person name="Barry K.W."/>
            <person name="Cichocki N."/>
            <person name="Veneault-Fourrey C."/>
            <person name="LaButti K."/>
            <person name="Lindquist E.A."/>
            <person name="Lipzen A."/>
            <person name="Lundell T."/>
            <person name="Morin E."/>
            <person name="Murat C."/>
            <person name="Sun H."/>
            <person name="Tunlid A."/>
            <person name="Henrissat B."/>
            <person name="Grigoriev I.V."/>
            <person name="Hibbett D.S."/>
            <person name="Martin F."/>
            <person name="Nordberg H.P."/>
            <person name="Cantor M.N."/>
            <person name="Hua S.X."/>
        </authorList>
    </citation>
    <scope>NUCLEOTIDE SEQUENCE [LARGE SCALE GENOMIC DNA]</scope>
    <source>
        <strain evidence="2 3">Marx 270</strain>
    </source>
</reference>
<proteinExistence type="predicted"/>
<keyword evidence="3" id="KW-1185">Reference proteome</keyword>
<dbReference type="AlphaFoldDB" id="A0A0C3J982"/>
<evidence type="ECO:0000256" key="1">
    <source>
        <dbReference type="SAM" id="MobiDB-lite"/>
    </source>
</evidence>
<accession>A0A0C3J982</accession>
<evidence type="ECO:0000313" key="3">
    <source>
        <dbReference type="Proteomes" id="UP000054217"/>
    </source>
</evidence>
<gene>
    <name evidence="2" type="ORF">M404DRAFT_25321</name>
</gene>
<evidence type="ECO:0000313" key="2">
    <source>
        <dbReference type="EMBL" id="KIO05603.1"/>
    </source>
</evidence>
<dbReference type="EMBL" id="KN831966">
    <property type="protein sequence ID" value="KIO05603.1"/>
    <property type="molecule type" value="Genomic_DNA"/>
</dbReference>
<feature type="region of interest" description="Disordered" evidence="1">
    <location>
        <begin position="83"/>
        <end position="108"/>
    </location>
</feature>
<organism evidence="2 3">
    <name type="scientific">Pisolithus tinctorius Marx 270</name>
    <dbReference type="NCBI Taxonomy" id="870435"/>
    <lineage>
        <taxon>Eukaryota</taxon>
        <taxon>Fungi</taxon>
        <taxon>Dikarya</taxon>
        <taxon>Basidiomycota</taxon>
        <taxon>Agaricomycotina</taxon>
        <taxon>Agaricomycetes</taxon>
        <taxon>Agaricomycetidae</taxon>
        <taxon>Boletales</taxon>
        <taxon>Sclerodermatineae</taxon>
        <taxon>Pisolithaceae</taxon>
        <taxon>Pisolithus</taxon>
    </lineage>
</organism>
<reference evidence="3" key="2">
    <citation type="submission" date="2015-01" db="EMBL/GenBank/DDBJ databases">
        <title>Evolutionary Origins and Diversification of the Mycorrhizal Mutualists.</title>
        <authorList>
            <consortium name="DOE Joint Genome Institute"/>
            <consortium name="Mycorrhizal Genomics Consortium"/>
            <person name="Kohler A."/>
            <person name="Kuo A."/>
            <person name="Nagy L.G."/>
            <person name="Floudas D."/>
            <person name="Copeland A."/>
            <person name="Barry K.W."/>
            <person name="Cichocki N."/>
            <person name="Veneault-Fourrey C."/>
            <person name="LaButti K."/>
            <person name="Lindquist E.A."/>
            <person name="Lipzen A."/>
            <person name="Lundell T."/>
            <person name="Morin E."/>
            <person name="Murat C."/>
            <person name="Riley R."/>
            <person name="Ohm R."/>
            <person name="Sun H."/>
            <person name="Tunlid A."/>
            <person name="Henrissat B."/>
            <person name="Grigoriev I.V."/>
            <person name="Hibbett D.S."/>
            <person name="Martin F."/>
        </authorList>
    </citation>
    <scope>NUCLEOTIDE SEQUENCE [LARGE SCALE GENOMIC DNA]</scope>
    <source>
        <strain evidence="3">Marx 270</strain>
    </source>
</reference>
<protein>
    <submittedName>
        <fullName evidence="2">Uncharacterized protein</fullName>
    </submittedName>
</protein>
<feature type="compositionally biased region" description="Basic and acidic residues" evidence="1">
    <location>
        <begin position="14"/>
        <end position="27"/>
    </location>
</feature>
<name>A0A0C3J982_PISTI</name>
<dbReference type="STRING" id="870435.A0A0C3J982"/>
<dbReference type="Proteomes" id="UP000054217">
    <property type="component" value="Unassembled WGS sequence"/>
</dbReference>
<feature type="region of interest" description="Disordered" evidence="1">
    <location>
        <begin position="1"/>
        <end position="35"/>
    </location>
</feature>
<dbReference type="InParanoid" id="A0A0C3J982"/>